<dbReference type="CDD" id="cd18086">
    <property type="entry name" value="HsC9orf114-like"/>
    <property type="match status" value="1"/>
</dbReference>
<dbReference type="Proteomes" id="UP001255856">
    <property type="component" value="Unassembled WGS sequence"/>
</dbReference>
<accession>A0AAD9MJZ4</accession>
<evidence type="ECO:0000313" key="3">
    <source>
        <dbReference type="Proteomes" id="UP001255856"/>
    </source>
</evidence>
<reference evidence="2" key="1">
    <citation type="submission" date="2021-01" db="EMBL/GenBank/DDBJ databases">
        <authorList>
            <person name="Eckstrom K.M.E."/>
        </authorList>
    </citation>
    <scope>NUCLEOTIDE SEQUENCE</scope>
    <source>
        <strain evidence="2">UVCC 0001</strain>
    </source>
</reference>
<evidence type="ECO:0000313" key="2">
    <source>
        <dbReference type="EMBL" id="KAK2077280.1"/>
    </source>
</evidence>
<dbReference type="AlphaFoldDB" id="A0AAD9MJZ4"/>
<comment type="caution">
    <text evidence="2">The sequence shown here is derived from an EMBL/GenBank/DDBJ whole genome shotgun (WGS) entry which is preliminary data.</text>
</comment>
<sequence>MHPDLKFAGLMPPLDATHHLRTHEWGTYREGVDALIAEEVPPNTRVTLFVGASPTLHSAHGQQLYTASLASPMDPRAQEGRPWGYLTRIASTFQSMLQDSPFEGGYDLCIGTSERGEQTPSHDLAFRPYRHALVVIGGPQGLEACLQQDPWSAKFKDVAQMFDRYLNTCFHQGSRTIRTEEALFITLTFLGDSLQRCCLE</sequence>
<keyword evidence="3" id="KW-1185">Reference proteome</keyword>
<proteinExistence type="inferred from homology"/>
<name>A0AAD9MJZ4_PROWI</name>
<gene>
    <name evidence="2" type="ORF">QBZ16_004914</name>
</gene>
<comment type="similarity">
    <text evidence="1">Belongs to the class IV-like SAM-binding methyltransferase superfamily.</text>
</comment>
<protein>
    <submittedName>
        <fullName evidence="2">Uncharacterized protein</fullName>
    </submittedName>
</protein>
<dbReference type="SUPFAM" id="SSF75217">
    <property type="entry name" value="alpha/beta knot"/>
    <property type="match status" value="1"/>
</dbReference>
<dbReference type="PANTHER" id="PTHR12150">
    <property type="entry name" value="CLASS IV SAM-BINDING METHYLTRANSFERASE-RELATED"/>
    <property type="match status" value="1"/>
</dbReference>
<organism evidence="2 3">
    <name type="scientific">Prototheca wickerhamii</name>
    <dbReference type="NCBI Taxonomy" id="3111"/>
    <lineage>
        <taxon>Eukaryota</taxon>
        <taxon>Viridiplantae</taxon>
        <taxon>Chlorophyta</taxon>
        <taxon>core chlorophytes</taxon>
        <taxon>Trebouxiophyceae</taxon>
        <taxon>Chlorellales</taxon>
        <taxon>Chlorellaceae</taxon>
        <taxon>Prototheca</taxon>
    </lineage>
</organism>
<dbReference type="InterPro" id="IPR003750">
    <property type="entry name" value="Put_MeTrfase-C9orf114-like"/>
</dbReference>
<dbReference type="EMBL" id="JASFZW010000007">
    <property type="protein sequence ID" value="KAK2077280.1"/>
    <property type="molecule type" value="Genomic_DNA"/>
</dbReference>
<dbReference type="Gene3D" id="3.40.1280.10">
    <property type="match status" value="1"/>
</dbReference>
<dbReference type="Pfam" id="PF02598">
    <property type="entry name" value="Methyltrn_RNA_3"/>
    <property type="match status" value="1"/>
</dbReference>
<dbReference type="PANTHER" id="PTHR12150:SF13">
    <property type="entry name" value="METHYLTRANSFERASE C9ORF114-RELATED"/>
    <property type="match status" value="1"/>
</dbReference>
<dbReference type="InterPro" id="IPR029026">
    <property type="entry name" value="tRNA_m1G_MTases_N"/>
</dbReference>
<dbReference type="InterPro" id="IPR029028">
    <property type="entry name" value="Alpha/beta_knot_MTases"/>
</dbReference>
<evidence type="ECO:0000256" key="1">
    <source>
        <dbReference type="ARBA" id="ARBA00009841"/>
    </source>
</evidence>